<evidence type="ECO:0000259" key="1">
    <source>
        <dbReference type="Pfam" id="PF21530"/>
    </source>
</evidence>
<organism evidence="2 3">
    <name type="scientific">Linum trigynum</name>
    <dbReference type="NCBI Taxonomy" id="586398"/>
    <lineage>
        <taxon>Eukaryota</taxon>
        <taxon>Viridiplantae</taxon>
        <taxon>Streptophyta</taxon>
        <taxon>Embryophyta</taxon>
        <taxon>Tracheophyta</taxon>
        <taxon>Spermatophyta</taxon>
        <taxon>Magnoliopsida</taxon>
        <taxon>eudicotyledons</taxon>
        <taxon>Gunneridae</taxon>
        <taxon>Pentapetalae</taxon>
        <taxon>rosids</taxon>
        <taxon>fabids</taxon>
        <taxon>Malpighiales</taxon>
        <taxon>Linaceae</taxon>
        <taxon>Linum</taxon>
    </lineage>
</organism>
<sequence>MRLRQTYCSESELKEIATFSKWIMEIGDGNNCSVFGEANISIPTYLMVSRHGDPISDIIKATYPNLGDNHDNKDYLASRAILAPHHEMVNKLNEYMLSQITREQVTYLSSDFFENEKGKPKSQDPKISAEVLNSLQIPGFPDHEIKLKIGVPVILLRNVDQSSGLCNGT</sequence>
<accession>A0AAV2D9U0</accession>
<evidence type="ECO:0000313" key="3">
    <source>
        <dbReference type="Proteomes" id="UP001497516"/>
    </source>
</evidence>
<protein>
    <recommendedName>
        <fullName evidence="1">DNA helicase Pif1-like 2B domain-containing protein</fullName>
    </recommendedName>
</protein>
<keyword evidence="3" id="KW-1185">Reference proteome</keyword>
<proteinExistence type="predicted"/>
<dbReference type="Pfam" id="PF21530">
    <property type="entry name" value="Pif1_2B_dom"/>
    <property type="match status" value="1"/>
</dbReference>
<reference evidence="2 3" key="1">
    <citation type="submission" date="2024-04" db="EMBL/GenBank/DDBJ databases">
        <authorList>
            <person name="Fracassetti M."/>
        </authorList>
    </citation>
    <scope>NUCLEOTIDE SEQUENCE [LARGE SCALE GENOMIC DNA]</scope>
</reference>
<dbReference type="AlphaFoldDB" id="A0AAV2D9U0"/>
<dbReference type="InterPro" id="IPR049163">
    <property type="entry name" value="Pif1-like_2B_dom"/>
</dbReference>
<dbReference type="EMBL" id="OZ034815">
    <property type="protein sequence ID" value="CAL1370331.1"/>
    <property type="molecule type" value="Genomic_DNA"/>
</dbReference>
<dbReference type="SUPFAM" id="SSF52540">
    <property type="entry name" value="P-loop containing nucleoside triphosphate hydrolases"/>
    <property type="match status" value="1"/>
</dbReference>
<dbReference type="InterPro" id="IPR027417">
    <property type="entry name" value="P-loop_NTPase"/>
</dbReference>
<dbReference type="Proteomes" id="UP001497516">
    <property type="component" value="Chromosome 2"/>
</dbReference>
<dbReference type="PANTHER" id="PTHR10492">
    <property type="match status" value="1"/>
</dbReference>
<dbReference type="PANTHER" id="PTHR10492:SF57">
    <property type="entry name" value="ATP-DEPENDENT DNA HELICASE"/>
    <property type="match status" value="1"/>
</dbReference>
<evidence type="ECO:0000313" key="2">
    <source>
        <dbReference type="EMBL" id="CAL1370331.1"/>
    </source>
</evidence>
<gene>
    <name evidence="2" type="ORF">LTRI10_LOCUS12466</name>
</gene>
<name>A0AAV2D9U0_9ROSI</name>
<feature type="domain" description="DNA helicase Pif1-like 2B" evidence="1">
    <location>
        <begin position="130"/>
        <end position="169"/>
    </location>
</feature>